<dbReference type="AlphaFoldDB" id="A0A9X2IDK8"/>
<evidence type="ECO:0000256" key="2">
    <source>
        <dbReference type="SAM" id="Phobius"/>
    </source>
</evidence>
<dbReference type="SMART" id="SM00014">
    <property type="entry name" value="acidPPc"/>
    <property type="match status" value="1"/>
</dbReference>
<feature type="transmembrane region" description="Helical" evidence="2">
    <location>
        <begin position="99"/>
        <end position="120"/>
    </location>
</feature>
<keyword evidence="2" id="KW-0812">Transmembrane</keyword>
<evidence type="ECO:0000256" key="1">
    <source>
        <dbReference type="SAM" id="MobiDB-lite"/>
    </source>
</evidence>
<sequence>MSPLLRHRLTRLAWAALYALVVVVPFSVLAYLVHASFTPLVEADRSVVLAATSVTLAHPWLKDFLLVWSTLSQPLLAYAVVGLPLCLWVGRRPARRTRAWWAAATMAGGWLVGVTTKEIVRRARPVLDDPVSQFGSYSFPSGHALNSAVIATTCVLLLWPLLARRGRVVSLLVAVGWVLMACLDRVFLGAHFPSDVAAGVVLGTGLVLASHAGFRGWTPSMAAKDEGQHEDPREDQGADQPGSARTGARR</sequence>
<evidence type="ECO:0000313" key="4">
    <source>
        <dbReference type="EMBL" id="MCM0619133.1"/>
    </source>
</evidence>
<dbReference type="RefSeq" id="WP_250826019.1">
    <property type="nucleotide sequence ID" value="NZ_JAMOIL010000001.1"/>
</dbReference>
<feature type="domain" description="Phosphatidic acid phosphatase type 2/haloperoxidase" evidence="3">
    <location>
        <begin position="99"/>
        <end position="211"/>
    </location>
</feature>
<feature type="region of interest" description="Disordered" evidence="1">
    <location>
        <begin position="219"/>
        <end position="250"/>
    </location>
</feature>
<feature type="transmembrane region" description="Helical" evidence="2">
    <location>
        <begin position="65"/>
        <end position="87"/>
    </location>
</feature>
<feature type="transmembrane region" description="Helical" evidence="2">
    <location>
        <begin position="169"/>
        <end position="190"/>
    </location>
</feature>
<feature type="transmembrane region" description="Helical" evidence="2">
    <location>
        <begin position="140"/>
        <end position="162"/>
    </location>
</feature>
<dbReference type="InterPro" id="IPR036938">
    <property type="entry name" value="PAP2/HPO_sf"/>
</dbReference>
<dbReference type="SUPFAM" id="SSF48317">
    <property type="entry name" value="Acid phosphatase/Vanadium-dependent haloperoxidase"/>
    <property type="match status" value="1"/>
</dbReference>
<proteinExistence type="predicted"/>
<name>A0A9X2IDK8_9ACTN</name>
<accession>A0A9X2IDK8</accession>
<keyword evidence="2" id="KW-1133">Transmembrane helix</keyword>
<dbReference type="EMBL" id="JAMOIL010000001">
    <property type="protein sequence ID" value="MCM0619133.1"/>
    <property type="molecule type" value="Genomic_DNA"/>
</dbReference>
<evidence type="ECO:0000259" key="3">
    <source>
        <dbReference type="SMART" id="SM00014"/>
    </source>
</evidence>
<reference evidence="4" key="1">
    <citation type="submission" date="2022-05" db="EMBL/GenBank/DDBJ databases">
        <authorList>
            <person name="Tuo L."/>
        </authorList>
    </citation>
    <scope>NUCLEOTIDE SEQUENCE</scope>
    <source>
        <strain evidence="4">BSK12Z-4</strain>
    </source>
</reference>
<dbReference type="Pfam" id="PF01569">
    <property type="entry name" value="PAP2"/>
    <property type="match status" value="1"/>
</dbReference>
<keyword evidence="2" id="KW-0472">Membrane</keyword>
<protein>
    <submittedName>
        <fullName evidence="4">Phosphatase PAP2 family protein</fullName>
    </submittedName>
</protein>
<dbReference type="PANTHER" id="PTHR14969:SF13">
    <property type="entry name" value="AT30094P"/>
    <property type="match status" value="1"/>
</dbReference>
<keyword evidence="5" id="KW-1185">Reference proteome</keyword>
<feature type="transmembrane region" description="Helical" evidence="2">
    <location>
        <begin position="196"/>
        <end position="214"/>
    </location>
</feature>
<organism evidence="4 5">
    <name type="scientific">Nocardioides bruguierae</name>
    <dbReference type="NCBI Taxonomy" id="2945102"/>
    <lineage>
        <taxon>Bacteria</taxon>
        <taxon>Bacillati</taxon>
        <taxon>Actinomycetota</taxon>
        <taxon>Actinomycetes</taxon>
        <taxon>Propionibacteriales</taxon>
        <taxon>Nocardioidaceae</taxon>
        <taxon>Nocardioides</taxon>
    </lineage>
</organism>
<dbReference type="InterPro" id="IPR000326">
    <property type="entry name" value="PAP2/HPO"/>
</dbReference>
<dbReference type="Proteomes" id="UP001139485">
    <property type="component" value="Unassembled WGS sequence"/>
</dbReference>
<dbReference type="PANTHER" id="PTHR14969">
    <property type="entry name" value="SPHINGOSINE-1-PHOSPHATE PHOSPHOHYDROLASE"/>
    <property type="match status" value="1"/>
</dbReference>
<gene>
    <name evidence="4" type="ORF">M8330_02340</name>
</gene>
<evidence type="ECO:0000313" key="5">
    <source>
        <dbReference type="Proteomes" id="UP001139485"/>
    </source>
</evidence>
<feature type="transmembrane region" description="Helical" evidence="2">
    <location>
        <begin position="12"/>
        <end position="33"/>
    </location>
</feature>
<dbReference type="Gene3D" id="1.20.144.10">
    <property type="entry name" value="Phosphatidic acid phosphatase type 2/haloperoxidase"/>
    <property type="match status" value="1"/>
</dbReference>
<dbReference type="CDD" id="cd03392">
    <property type="entry name" value="PAP2_like_2"/>
    <property type="match status" value="1"/>
</dbReference>
<comment type="caution">
    <text evidence="4">The sequence shown here is derived from an EMBL/GenBank/DDBJ whole genome shotgun (WGS) entry which is preliminary data.</text>
</comment>
<feature type="compositionally biased region" description="Basic and acidic residues" evidence="1">
    <location>
        <begin position="223"/>
        <end position="236"/>
    </location>
</feature>